<keyword evidence="2" id="KW-1185">Reference proteome</keyword>
<dbReference type="AlphaFoldDB" id="A0A0B1TUI7"/>
<feature type="non-terminal residue" evidence="1">
    <location>
        <position position="1"/>
    </location>
</feature>
<name>A0A0B1TUI7_OESDE</name>
<protein>
    <submittedName>
        <fullName evidence="1">Uncharacterized protein</fullName>
    </submittedName>
</protein>
<organism evidence="1 2">
    <name type="scientific">Oesophagostomum dentatum</name>
    <name type="common">Nodular worm</name>
    <dbReference type="NCBI Taxonomy" id="61180"/>
    <lineage>
        <taxon>Eukaryota</taxon>
        <taxon>Metazoa</taxon>
        <taxon>Ecdysozoa</taxon>
        <taxon>Nematoda</taxon>
        <taxon>Chromadorea</taxon>
        <taxon>Rhabditida</taxon>
        <taxon>Rhabditina</taxon>
        <taxon>Rhabditomorpha</taxon>
        <taxon>Strongyloidea</taxon>
        <taxon>Strongylidae</taxon>
        <taxon>Oesophagostomum</taxon>
    </lineage>
</organism>
<dbReference type="PANTHER" id="PTHR10185:SF25">
    <property type="entry name" value="PLD PHOSPHODIESTERASE DOMAIN-CONTAINING PROTEIN"/>
    <property type="match status" value="1"/>
</dbReference>
<dbReference type="SUPFAM" id="SSF56024">
    <property type="entry name" value="Phospholipase D/nuclease"/>
    <property type="match status" value="1"/>
</dbReference>
<evidence type="ECO:0000313" key="2">
    <source>
        <dbReference type="Proteomes" id="UP000053660"/>
    </source>
</evidence>
<reference evidence="1 2" key="1">
    <citation type="submission" date="2014-03" db="EMBL/GenBank/DDBJ databases">
        <title>Draft genome of the hookworm Oesophagostomum dentatum.</title>
        <authorList>
            <person name="Mitreva M."/>
        </authorList>
    </citation>
    <scope>NUCLEOTIDE SEQUENCE [LARGE SCALE GENOMIC DNA]</scope>
    <source>
        <strain evidence="1 2">OD-Hann</strain>
    </source>
</reference>
<evidence type="ECO:0000313" key="1">
    <source>
        <dbReference type="EMBL" id="KHJ99801.1"/>
    </source>
</evidence>
<dbReference type="InterPro" id="IPR050874">
    <property type="entry name" value="Diverse_PLD-related"/>
</dbReference>
<proteinExistence type="predicted"/>
<gene>
    <name evidence="1" type="ORF">OESDEN_00202</name>
</gene>
<sequence length="85" mass="9469">SFPGTSNWSGDYFRGGTTGAAVVIKQNGDKRALVREMKAIFERDWNSIYAHPLDEYFVGCIERGALVDFCEAEKDPSLFAAPFTE</sequence>
<dbReference type="Proteomes" id="UP000053660">
    <property type="component" value="Unassembled WGS sequence"/>
</dbReference>
<accession>A0A0B1TUI7</accession>
<dbReference type="PANTHER" id="PTHR10185">
    <property type="entry name" value="PHOSPHOLIPASE D - RELATED"/>
    <property type="match status" value="1"/>
</dbReference>
<dbReference type="OrthoDB" id="1923775at2759"/>
<dbReference type="EMBL" id="KN549204">
    <property type="protein sequence ID" value="KHJ99801.1"/>
    <property type="molecule type" value="Genomic_DNA"/>
</dbReference>